<evidence type="ECO:0000313" key="1">
    <source>
        <dbReference type="EMBL" id="KAG0431784.1"/>
    </source>
</evidence>
<proteinExistence type="predicted"/>
<keyword evidence="2" id="KW-1185">Reference proteome</keyword>
<gene>
    <name evidence="1" type="ORF">HPB47_021453</name>
</gene>
<evidence type="ECO:0000313" key="2">
    <source>
        <dbReference type="Proteomes" id="UP000805193"/>
    </source>
</evidence>
<reference evidence="1 2" key="1">
    <citation type="journal article" date="2020" name="Cell">
        <title>Large-Scale Comparative Analyses of Tick Genomes Elucidate Their Genetic Diversity and Vector Capacities.</title>
        <authorList>
            <consortium name="Tick Genome and Microbiome Consortium (TIGMIC)"/>
            <person name="Jia N."/>
            <person name="Wang J."/>
            <person name="Shi W."/>
            <person name="Du L."/>
            <person name="Sun Y."/>
            <person name="Zhan W."/>
            <person name="Jiang J.F."/>
            <person name="Wang Q."/>
            <person name="Zhang B."/>
            <person name="Ji P."/>
            <person name="Bell-Sakyi L."/>
            <person name="Cui X.M."/>
            <person name="Yuan T.T."/>
            <person name="Jiang B.G."/>
            <person name="Yang W.F."/>
            <person name="Lam T.T."/>
            <person name="Chang Q.C."/>
            <person name="Ding S.J."/>
            <person name="Wang X.J."/>
            <person name="Zhu J.G."/>
            <person name="Ruan X.D."/>
            <person name="Zhao L."/>
            <person name="Wei J.T."/>
            <person name="Ye R.Z."/>
            <person name="Que T.C."/>
            <person name="Du C.H."/>
            <person name="Zhou Y.H."/>
            <person name="Cheng J.X."/>
            <person name="Dai P.F."/>
            <person name="Guo W.B."/>
            <person name="Han X.H."/>
            <person name="Huang E.J."/>
            <person name="Li L.F."/>
            <person name="Wei W."/>
            <person name="Gao Y.C."/>
            <person name="Liu J.Z."/>
            <person name="Shao H.Z."/>
            <person name="Wang X."/>
            <person name="Wang C.C."/>
            <person name="Yang T.C."/>
            <person name="Huo Q.B."/>
            <person name="Li W."/>
            <person name="Chen H.Y."/>
            <person name="Chen S.E."/>
            <person name="Zhou L.G."/>
            <person name="Ni X.B."/>
            <person name="Tian J.H."/>
            <person name="Sheng Y."/>
            <person name="Liu T."/>
            <person name="Pan Y.S."/>
            <person name="Xia L.Y."/>
            <person name="Li J."/>
            <person name="Zhao F."/>
            <person name="Cao W.C."/>
        </authorList>
    </citation>
    <scope>NUCLEOTIDE SEQUENCE [LARGE SCALE GENOMIC DNA]</scope>
    <source>
        <strain evidence="1">Iper-2018</strain>
    </source>
</reference>
<comment type="caution">
    <text evidence="1">The sequence shown here is derived from an EMBL/GenBank/DDBJ whole genome shotgun (WGS) entry which is preliminary data.</text>
</comment>
<name>A0AC60QCT1_IXOPE</name>
<organism evidence="1 2">
    <name type="scientific">Ixodes persulcatus</name>
    <name type="common">Taiga tick</name>
    <dbReference type="NCBI Taxonomy" id="34615"/>
    <lineage>
        <taxon>Eukaryota</taxon>
        <taxon>Metazoa</taxon>
        <taxon>Ecdysozoa</taxon>
        <taxon>Arthropoda</taxon>
        <taxon>Chelicerata</taxon>
        <taxon>Arachnida</taxon>
        <taxon>Acari</taxon>
        <taxon>Parasitiformes</taxon>
        <taxon>Ixodida</taxon>
        <taxon>Ixodoidea</taxon>
        <taxon>Ixodidae</taxon>
        <taxon>Ixodinae</taxon>
        <taxon>Ixodes</taxon>
    </lineage>
</organism>
<accession>A0AC60QCT1</accession>
<dbReference type="Proteomes" id="UP000805193">
    <property type="component" value="Unassembled WGS sequence"/>
</dbReference>
<protein>
    <submittedName>
        <fullName evidence="1">Uncharacterized protein</fullName>
    </submittedName>
</protein>
<dbReference type="EMBL" id="JABSTQ010009195">
    <property type="protein sequence ID" value="KAG0431784.1"/>
    <property type="molecule type" value="Genomic_DNA"/>
</dbReference>
<sequence length="217" mass="24789">MNVLWCSHYIMNQEELAEKYRSQFVPEDYPEALETIPSAYTFYQRELHTIFSSPSLHGRKLLDVGCGPTVHNVFPATKKIEDIVLSDFLPQNKLAVEKWIQKAPDAIDWSFQSEPLAILEGFTDVKSGAREIEERTRRAIRKVVFCNVLDPQVLPEEHNEPFDVVLTCLCLESACLDEGTYKKAVQNLANLVTHGGYLIHRPLWRLVNARFIGSASR</sequence>